<keyword evidence="7" id="KW-0862">Zinc</keyword>
<gene>
    <name evidence="13" type="primary">maea</name>
    <name evidence="13" type="ORF">g.8526</name>
</gene>
<evidence type="ECO:0000256" key="1">
    <source>
        <dbReference type="ARBA" id="ARBA00004109"/>
    </source>
</evidence>
<dbReference type="GO" id="GO:0016363">
    <property type="term" value="C:nuclear matrix"/>
    <property type="evidence" value="ECO:0007669"/>
    <property type="project" value="UniProtKB-SubCell"/>
</dbReference>
<evidence type="ECO:0000256" key="3">
    <source>
        <dbReference type="ARBA" id="ARBA00014384"/>
    </source>
</evidence>
<keyword evidence="8" id="KW-0265">Erythrocyte maturation</keyword>
<dbReference type="GO" id="GO:0061630">
    <property type="term" value="F:ubiquitin protein ligase activity"/>
    <property type="evidence" value="ECO:0007669"/>
    <property type="project" value="InterPro"/>
</dbReference>
<dbReference type="AlphaFoldDB" id="A0A0A1X0W5"/>
<dbReference type="SMART" id="SM00757">
    <property type="entry name" value="CRA"/>
    <property type="match status" value="1"/>
</dbReference>
<comment type="subcellular location">
    <subcellularLocation>
        <location evidence="2">Cytoplasm</location>
    </subcellularLocation>
    <subcellularLocation>
        <location evidence="1">Nucleus matrix</location>
    </subcellularLocation>
</comment>
<evidence type="ECO:0000256" key="8">
    <source>
        <dbReference type="ARBA" id="ARBA00023057"/>
    </source>
</evidence>
<evidence type="ECO:0000256" key="9">
    <source>
        <dbReference type="ARBA" id="ARBA00029678"/>
    </source>
</evidence>
<protein>
    <recommendedName>
        <fullName evidence="3">E3 ubiquitin-protein transferase MAEA</fullName>
    </recommendedName>
    <alternativeName>
        <fullName evidence="9">Macrophage erythroblast attacher</fullName>
    </alternativeName>
</protein>
<evidence type="ECO:0000259" key="11">
    <source>
        <dbReference type="PROSITE" id="PS50897"/>
    </source>
</evidence>
<feature type="domain" description="CTLH" evidence="11">
    <location>
        <begin position="160"/>
        <end position="217"/>
    </location>
</feature>
<dbReference type="SMART" id="SM00667">
    <property type="entry name" value="LisH"/>
    <property type="match status" value="1"/>
</dbReference>
<name>A0A0A1X0W5_ZEUCU</name>
<feature type="zinc finger region" description="RING-Gid-type" evidence="10">
    <location>
        <begin position="313"/>
        <end position="381"/>
    </location>
</feature>
<reference evidence="13" key="1">
    <citation type="submission" date="2014-11" db="EMBL/GenBank/DDBJ databases">
        <authorList>
            <person name="Geib S."/>
        </authorList>
    </citation>
    <scope>NUCLEOTIDE SEQUENCE</scope>
</reference>
<dbReference type="InterPro" id="IPR024964">
    <property type="entry name" value="CTLH/CRA"/>
</dbReference>
<dbReference type="CDD" id="cd16659">
    <property type="entry name" value="RING-Ubox_Emp"/>
    <property type="match status" value="1"/>
</dbReference>
<dbReference type="PROSITE" id="PS51867">
    <property type="entry name" value="ZF_RING_GID"/>
    <property type="match status" value="1"/>
</dbReference>
<dbReference type="Pfam" id="PF10607">
    <property type="entry name" value="CTLH"/>
    <property type="match status" value="1"/>
</dbReference>
<proteinExistence type="predicted"/>
<organism evidence="13">
    <name type="scientific">Zeugodacus cucurbitae</name>
    <name type="common">Melon fruit fly</name>
    <name type="synonym">Bactrocera cucurbitae</name>
    <dbReference type="NCBI Taxonomy" id="28588"/>
    <lineage>
        <taxon>Eukaryota</taxon>
        <taxon>Metazoa</taxon>
        <taxon>Ecdysozoa</taxon>
        <taxon>Arthropoda</taxon>
        <taxon>Hexapoda</taxon>
        <taxon>Insecta</taxon>
        <taxon>Pterygota</taxon>
        <taxon>Neoptera</taxon>
        <taxon>Endopterygota</taxon>
        <taxon>Diptera</taxon>
        <taxon>Brachycera</taxon>
        <taxon>Muscomorpha</taxon>
        <taxon>Tephritoidea</taxon>
        <taxon>Tephritidae</taxon>
        <taxon>Zeugodacus</taxon>
        <taxon>Zeugodacus</taxon>
    </lineage>
</organism>
<evidence type="ECO:0000256" key="6">
    <source>
        <dbReference type="ARBA" id="ARBA00022771"/>
    </source>
</evidence>
<keyword evidence="4" id="KW-0963">Cytoplasm</keyword>
<feature type="domain" description="RING-Gid-type" evidence="12">
    <location>
        <begin position="313"/>
        <end position="381"/>
    </location>
</feature>
<dbReference type="GO" id="GO:0043249">
    <property type="term" value="P:erythrocyte maturation"/>
    <property type="evidence" value="ECO:0007669"/>
    <property type="project" value="UniProtKB-KW"/>
</dbReference>
<evidence type="ECO:0000256" key="5">
    <source>
        <dbReference type="ARBA" id="ARBA00022723"/>
    </source>
</evidence>
<sequence>MAEVKSMEHSTLKVPYEVLNKKFRIAQKNLDRELDQVQNSSRDVEQIITSTKLFPTVDEVGALVGNVVDRIQILKRKAEESLLDELNAGLVCKRKIQHLKVVVPPDSDLGYDAWQASIDQWKRIRMDRIVIEHLLRRGYYETAECLARKSDIRSLTNLDIFQTSREVEEDLLKHKTLKCVLWCMDNKSKLRKINSNMEFSLRVQEFIELVRIDNRVEAVKYARRYFQGFEKTQLKEICKCMALLAYHPSTDTEPYKTLFSEGRWKDLVLNFRNENYRLFQLSTQSLLSVAIQAGLSSLKTPQCYSPNCKNPHCPVCQEDFNQIARNLPYSHCVQSRLICRVTGLPLNEHNLPMMLPNGQIFGQLAVPEITREDGAVVCPITNTKFSNPKVEKVFVM</sequence>
<reference evidence="13" key="2">
    <citation type="journal article" date="2015" name="Gigascience">
        <title>Reconstructing a comprehensive transcriptome assembly of a white-pupal translocated strain of the pest fruit fly Bactrocera cucurbitae.</title>
        <authorList>
            <person name="Sim S.B."/>
            <person name="Calla B."/>
            <person name="Hall B."/>
            <person name="DeRego T."/>
            <person name="Geib S.M."/>
        </authorList>
    </citation>
    <scope>NUCLEOTIDE SEQUENCE</scope>
</reference>
<dbReference type="InterPro" id="IPR013144">
    <property type="entry name" value="CRA_dom"/>
</dbReference>
<evidence type="ECO:0000256" key="10">
    <source>
        <dbReference type="PROSITE-ProRule" id="PRU01215"/>
    </source>
</evidence>
<evidence type="ECO:0000256" key="7">
    <source>
        <dbReference type="ARBA" id="ARBA00022833"/>
    </source>
</evidence>
<dbReference type="InterPro" id="IPR006594">
    <property type="entry name" value="LisH"/>
</dbReference>
<dbReference type="PANTHER" id="PTHR12170">
    <property type="entry name" value="MACROPHAGE ERYTHROBLAST ATTACHER-RELATED"/>
    <property type="match status" value="1"/>
</dbReference>
<dbReference type="InterPro" id="IPR044063">
    <property type="entry name" value="ZF_RING_GID"/>
</dbReference>
<dbReference type="PROSITE" id="PS50897">
    <property type="entry name" value="CTLH"/>
    <property type="match status" value="1"/>
</dbReference>
<dbReference type="GO" id="GO:0034657">
    <property type="term" value="C:GID complex"/>
    <property type="evidence" value="ECO:0007669"/>
    <property type="project" value="TreeGrafter"/>
</dbReference>
<dbReference type="PANTHER" id="PTHR12170:SF2">
    <property type="entry name" value="E3 UBIQUITIN-PROTEIN TRANSFERASE MAEA"/>
    <property type="match status" value="1"/>
</dbReference>
<evidence type="ECO:0000259" key="12">
    <source>
        <dbReference type="PROSITE" id="PS51867"/>
    </source>
</evidence>
<dbReference type="InterPro" id="IPR006595">
    <property type="entry name" value="CTLH_C"/>
</dbReference>
<dbReference type="InterPro" id="IPR045098">
    <property type="entry name" value="Fyv10_fam"/>
</dbReference>
<dbReference type="EMBL" id="GBXI01009892">
    <property type="protein sequence ID" value="JAD04400.1"/>
    <property type="molecule type" value="Transcribed_RNA"/>
</dbReference>
<keyword evidence="6 10" id="KW-0863">Zinc-finger</keyword>
<dbReference type="GO" id="GO:0005737">
    <property type="term" value="C:cytoplasm"/>
    <property type="evidence" value="ECO:0007669"/>
    <property type="project" value="UniProtKB-SubCell"/>
</dbReference>
<dbReference type="GO" id="GO:0043161">
    <property type="term" value="P:proteasome-mediated ubiquitin-dependent protein catabolic process"/>
    <property type="evidence" value="ECO:0007669"/>
    <property type="project" value="InterPro"/>
</dbReference>
<evidence type="ECO:0000256" key="2">
    <source>
        <dbReference type="ARBA" id="ARBA00004496"/>
    </source>
</evidence>
<accession>A0A0A1X0W5</accession>
<dbReference type="SMART" id="SM00668">
    <property type="entry name" value="CTLH"/>
    <property type="match status" value="1"/>
</dbReference>
<dbReference type="GO" id="GO:0008270">
    <property type="term" value="F:zinc ion binding"/>
    <property type="evidence" value="ECO:0007669"/>
    <property type="project" value="UniProtKB-KW"/>
</dbReference>
<dbReference type="PROSITE" id="PS50896">
    <property type="entry name" value="LISH"/>
    <property type="match status" value="1"/>
</dbReference>
<evidence type="ECO:0000256" key="4">
    <source>
        <dbReference type="ARBA" id="ARBA00022490"/>
    </source>
</evidence>
<evidence type="ECO:0000313" key="13">
    <source>
        <dbReference type="EMBL" id="JAD04400.1"/>
    </source>
</evidence>
<keyword evidence="5" id="KW-0479">Metal-binding</keyword>